<feature type="binding site" evidence="8">
    <location>
        <position position="178"/>
    </location>
    <ligand>
        <name>ATP</name>
        <dbReference type="ChEBI" id="CHEBI:30616"/>
    </ligand>
</feature>
<keyword evidence="4 8" id="KW-0566">Pantothenate biosynthesis</keyword>
<comment type="catalytic activity">
    <reaction evidence="7 8">
        <text>(R)-pantoate + beta-alanine + ATP = (R)-pantothenate + AMP + diphosphate + H(+)</text>
        <dbReference type="Rhea" id="RHEA:10912"/>
        <dbReference type="ChEBI" id="CHEBI:15378"/>
        <dbReference type="ChEBI" id="CHEBI:15980"/>
        <dbReference type="ChEBI" id="CHEBI:29032"/>
        <dbReference type="ChEBI" id="CHEBI:30616"/>
        <dbReference type="ChEBI" id="CHEBI:33019"/>
        <dbReference type="ChEBI" id="CHEBI:57966"/>
        <dbReference type="ChEBI" id="CHEBI:456215"/>
        <dbReference type="EC" id="6.3.2.1"/>
    </reaction>
</comment>
<comment type="subcellular location">
    <subcellularLocation>
        <location evidence="8">Cytoplasm</location>
    </subcellularLocation>
</comment>
<dbReference type="SUPFAM" id="SSF52374">
    <property type="entry name" value="Nucleotidylyl transferase"/>
    <property type="match status" value="1"/>
</dbReference>
<keyword evidence="5 8" id="KW-0547">Nucleotide-binding</keyword>
<dbReference type="UniPathway" id="UPA00028">
    <property type="reaction ID" value="UER00005"/>
</dbReference>
<dbReference type="Proteomes" id="UP000326903">
    <property type="component" value="Unassembled WGS sequence"/>
</dbReference>
<dbReference type="NCBIfam" id="TIGR00018">
    <property type="entry name" value="panC"/>
    <property type="match status" value="1"/>
</dbReference>
<evidence type="ECO:0000256" key="6">
    <source>
        <dbReference type="ARBA" id="ARBA00022840"/>
    </source>
</evidence>
<feature type="binding site" evidence="8">
    <location>
        <begin position="30"/>
        <end position="37"/>
    </location>
    <ligand>
        <name>ATP</name>
        <dbReference type="ChEBI" id="CHEBI:30616"/>
    </ligand>
</feature>
<dbReference type="HAMAP" id="MF_00158">
    <property type="entry name" value="PanC"/>
    <property type="match status" value="1"/>
</dbReference>
<dbReference type="Pfam" id="PF02569">
    <property type="entry name" value="Pantoate_ligase"/>
    <property type="match status" value="1"/>
</dbReference>
<feature type="binding site" evidence="8">
    <location>
        <position position="61"/>
    </location>
    <ligand>
        <name>(R)-pantoate</name>
        <dbReference type="ChEBI" id="CHEBI:15980"/>
    </ligand>
</feature>
<dbReference type="AlphaFoldDB" id="A0A5J5ICJ3"/>
<comment type="pathway">
    <text evidence="1 8">Cofactor biosynthesis; (R)-pantothenate biosynthesis; (R)-pantothenate from (R)-pantoate and beta-alanine: step 1/1.</text>
</comment>
<accession>A0A5J5ICJ3</accession>
<evidence type="ECO:0000313" key="9">
    <source>
        <dbReference type="EMBL" id="KAA9034666.1"/>
    </source>
</evidence>
<dbReference type="GO" id="GO:0015940">
    <property type="term" value="P:pantothenate biosynthetic process"/>
    <property type="evidence" value="ECO:0007669"/>
    <property type="project" value="UniProtKB-UniRule"/>
</dbReference>
<dbReference type="GO" id="GO:0004592">
    <property type="term" value="F:pantoate-beta-alanine ligase activity"/>
    <property type="evidence" value="ECO:0007669"/>
    <property type="project" value="UniProtKB-UniRule"/>
</dbReference>
<organism evidence="9 10">
    <name type="scientific">Ginsengibacter hankyongi</name>
    <dbReference type="NCBI Taxonomy" id="2607284"/>
    <lineage>
        <taxon>Bacteria</taxon>
        <taxon>Pseudomonadati</taxon>
        <taxon>Bacteroidota</taxon>
        <taxon>Chitinophagia</taxon>
        <taxon>Chitinophagales</taxon>
        <taxon>Chitinophagaceae</taxon>
        <taxon>Ginsengibacter</taxon>
    </lineage>
</organism>
<comment type="miscellaneous">
    <text evidence="8">The reaction proceeds by a bi uni uni bi ping pong mechanism.</text>
</comment>
<evidence type="ECO:0000256" key="4">
    <source>
        <dbReference type="ARBA" id="ARBA00022655"/>
    </source>
</evidence>
<feature type="active site" description="Proton donor" evidence="8">
    <location>
        <position position="37"/>
    </location>
</feature>
<dbReference type="GO" id="GO:0005524">
    <property type="term" value="F:ATP binding"/>
    <property type="evidence" value="ECO:0007669"/>
    <property type="project" value="UniProtKB-KW"/>
</dbReference>
<comment type="subunit">
    <text evidence="8">Homodimer.</text>
</comment>
<protein>
    <recommendedName>
        <fullName evidence="8">Pantothenate synthetase</fullName>
        <shortName evidence="8">PS</shortName>
        <ecNumber evidence="8">6.3.2.1</ecNumber>
    </recommendedName>
    <alternativeName>
        <fullName evidence="8">Pantoate--beta-alanine ligase</fullName>
    </alternativeName>
    <alternativeName>
        <fullName evidence="8">Pantoate-activating enzyme</fullName>
    </alternativeName>
</protein>
<dbReference type="CDD" id="cd00560">
    <property type="entry name" value="PanC"/>
    <property type="match status" value="1"/>
</dbReference>
<evidence type="ECO:0000256" key="1">
    <source>
        <dbReference type="ARBA" id="ARBA00004990"/>
    </source>
</evidence>
<evidence type="ECO:0000256" key="7">
    <source>
        <dbReference type="ARBA" id="ARBA00048258"/>
    </source>
</evidence>
<dbReference type="PANTHER" id="PTHR21299:SF1">
    <property type="entry name" value="PANTOATE--BETA-ALANINE LIGASE"/>
    <property type="match status" value="1"/>
</dbReference>
<comment type="function">
    <text evidence="8">Catalyzes the condensation of pantoate with beta-alanine in an ATP-dependent reaction via a pantoyl-adenylate intermediate.</text>
</comment>
<keyword evidence="3 8" id="KW-0436">Ligase</keyword>
<feature type="binding site" evidence="8">
    <location>
        <position position="61"/>
    </location>
    <ligand>
        <name>beta-alanine</name>
        <dbReference type="ChEBI" id="CHEBI:57966"/>
    </ligand>
</feature>
<proteinExistence type="inferred from homology"/>
<feature type="binding site" evidence="8">
    <location>
        <position position="155"/>
    </location>
    <ligand>
        <name>(R)-pantoate</name>
        <dbReference type="ChEBI" id="CHEBI:15980"/>
    </ligand>
</feature>
<comment type="similarity">
    <text evidence="2 8">Belongs to the pantothenate synthetase family.</text>
</comment>
<evidence type="ECO:0000256" key="8">
    <source>
        <dbReference type="HAMAP-Rule" id="MF_00158"/>
    </source>
</evidence>
<dbReference type="EC" id="6.3.2.1" evidence="8"/>
<dbReference type="GO" id="GO:0005737">
    <property type="term" value="C:cytoplasm"/>
    <property type="evidence" value="ECO:0007669"/>
    <property type="project" value="UniProtKB-SubCell"/>
</dbReference>
<evidence type="ECO:0000256" key="2">
    <source>
        <dbReference type="ARBA" id="ARBA00009256"/>
    </source>
</evidence>
<keyword evidence="10" id="KW-1185">Reference proteome</keyword>
<keyword evidence="6 8" id="KW-0067">ATP-binding</keyword>
<dbReference type="Gene3D" id="3.40.50.620">
    <property type="entry name" value="HUPs"/>
    <property type="match status" value="1"/>
</dbReference>
<evidence type="ECO:0000313" key="10">
    <source>
        <dbReference type="Proteomes" id="UP000326903"/>
    </source>
</evidence>
<feature type="binding site" evidence="8">
    <location>
        <begin position="186"/>
        <end position="189"/>
    </location>
    <ligand>
        <name>ATP</name>
        <dbReference type="ChEBI" id="CHEBI:30616"/>
    </ligand>
</feature>
<keyword evidence="8" id="KW-0963">Cytoplasm</keyword>
<evidence type="ECO:0000256" key="5">
    <source>
        <dbReference type="ARBA" id="ARBA00022741"/>
    </source>
</evidence>
<dbReference type="EMBL" id="VYQF01000013">
    <property type="protein sequence ID" value="KAA9034666.1"/>
    <property type="molecule type" value="Genomic_DNA"/>
</dbReference>
<dbReference type="PANTHER" id="PTHR21299">
    <property type="entry name" value="CYTIDYLATE KINASE/PANTOATE-BETA-ALANINE LIGASE"/>
    <property type="match status" value="1"/>
</dbReference>
<reference evidence="9 10" key="1">
    <citation type="submission" date="2019-09" db="EMBL/GenBank/DDBJ databases">
        <title>Draft genome sequence of Ginsengibacter sp. BR5-29.</title>
        <authorList>
            <person name="Im W.-T."/>
        </authorList>
    </citation>
    <scope>NUCLEOTIDE SEQUENCE [LARGE SCALE GENOMIC DNA]</scope>
    <source>
        <strain evidence="9 10">BR5-29</strain>
    </source>
</reference>
<dbReference type="InterPro" id="IPR014729">
    <property type="entry name" value="Rossmann-like_a/b/a_fold"/>
</dbReference>
<name>A0A5J5ICJ3_9BACT</name>
<dbReference type="InterPro" id="IPR003721">
    <property type="entry name" value="Pantoate_ligase"/>
</dbReference>
<feature type="binding site" evidence="8">
    <location>
        <begin position="149"/>
        <end position="152"/>
    </location>
    <ligand>
        <name>ATP</name>
        <dbReference type="ChEBI" id="CHEBI:30616"/>
    </ligand>
</feature>
<gene>
    <name evidence="8" type="primary">panC</name>
    <name evidence="9" type="ORF">FW778_21900</name>
</gene>
<comment type="caution">
    <text evidence="9">The sequence shown here is derived from an EMBL/GenBank/DDBJ whole genome shotgun (WGS) entry which is preliminary data.</text>
</comment>
<evidence type="ECO:0000256" key="3">
    <source>
        <dbReference type="ARBA" id="ARBA00022598"/>
    </source>
</evidence>
<dbReference type="InterPro" id="IPR042176">
    <property type="entry name" value="Pantoate_ligase_C"/>
</dbReference>
<sequence>MILFKHSEDLRAHLTRAKQQNFSIGYVPTMGALHNGHLSLISQSKKKTDITVCSIFVNRVQFNNLEDFKKYPLSIENDILLLEGSGCDILFIPSEREIYPDAASKNKRYELGYLEDILEGKFRPGHFQGVCLVVEKFLNLIEPGYLFLGQKDYQQCLVIKKLVKLMGKKIKVFICPILREKNGLAMSSRNLRLNEEEKKLAAQLYKSLTYIKNNLQHENFPQLRNKVIKSLEKNGFKVDYLELAKSKNLKIVEKYNKADDLIILIAAFLNDVRLIDNILVKDVC</sequence>
<dbReference type="Gene3D" id="3.30.1300.10">
    <property type="entry name" value="Pantoate-beta-alanine ligase, C-terminal domain"/>
    <property type="match status" value="1"/>
</dbReference>
<dbReference type="RefSeq" id="WP_150417038.1">
    <property type="nucleotide sequence ID" value="NZ_VYQF01000013.1"/>
</dbReference>